<dbReference type="SUPFAM" id="SSF46689">
    <property type="entry name" value="Homeodomain-like"/>
    <property type="match status" value="1"/>
</dbReference>
<dbReference type="InterPro" id="IPR036271">
    <property type="entry name" value="Tet_transcr_reg_TetR-rel_C_sf"/>
</dbReference>
<dbReference type="RefSeq" id="WP_068746330.1">
    <property type="nucleotide sequence ID" value="NZ_LSRE01000023.1"/>
</dbReference>
<organism evidence="6 7">
    <name type="scientific">Tsukamurella pseudospumae</name>
    <dbReference type="NCBI Taxonomy" id="239498"/>
    <lineage>
        <taxon>Bacteria</taxon>
        <taxon>Bacillati</taxon>
        <taxon>Actinomycetota</taxon>
        <taxon>Actinomycetes</taxon>
        <taxon>Mycobacteriales</taxon>
        <taxon>Tsukamurellaceae</taxon>
        <taxon>Tsukamurella</taxon>
    </lineage>
</organism>
<evidence type="ECO:0000259" key="5">
    <source>
        <dbReference type="PROSITE" id="PS50977"/>
    </source>
</evidence>
<dbReference type="InterPro" id="IPR009057">
    <property type="entry name" value="Homeodomain-like_sf"/>
</dbReference>
<evidence type="ECO:0000256" key="3">
    <source>
        <dbReference type="ARBA" id="ARBA00023163"/>
    </source>
</evidence>
<dbReference type="PANTHER" id="PTHR30055:SF234">
    <property type="entry name" value="HTH-TYPE TRANSCRIPTIONAL REGULATOR BETI"/>
    <property type="match status" value="1"/>
</dbReference>
<evidence type="ECO:0000256" key="1">
    <source>
        <dbReference type="ARBA" id="ARBA00023015"/>
    </source>
</evidence>
<keyword evidence="7" id="KW-1185">Reference proteome</keyword>
<dbReference type="SUPFAM" id="SSF48498">
    <property type="entry name" value="Tetracyclin repressor-like, C-terminal domain"/>
    <property type="match status" value="1"/>
</dbReference>
<evidence type="ECO:0000313" key="6">
    <source>
        <dbReference type="EMBL" id="KXO95945.1"/>
    </source>
</evidence>
<reference evidence="6 7" key="1">
    <citation type="submission" date="2016-02" db="EMBL/GenBank/DDBJ databases">
        <authorList>
            <person name="Teng J.L."/>
            <person name="Tang Y."/>
            <person name="Huang Y."/>
            <person name="Guo F."/>
            <person name="Wei W."/>
            <person name="Chen J.H."/>
            <person name="Wong S.Y."/>
            <person name="Lau S.K."/>
            <person name="Woo P.C."/>
        </authorList>
    </citation>
    <scope>NUCLEOTIDE SEQUENCE [LARGE SCALE GENOMIC DNA]</scope>
    <source>
        <strain evidence="6 7">JCM 13375</strain>
    </source>
</reference>
<dbReference type="Gene3D" id="1.10.357.10">
    <property type="entry name" value="Tetracycline Repressor, domain 2"/>
    <property type="match status" value="1"/>
</dbReference>
<feature type="DNA-binding region" description="H-T-H motif" evidence="4">
    <location>
        <begin position="33"/>
        <end position="52"/>
    </location>
</feature>
<keyword evidence="3" id="KW-0804">Transcription</keyword>
<dbReference type="EMBL" id="LSRE01000023">
    <property type="protein sequence ID" value="KXO95945.1"/>
    <property type="molecule type" value="Genomic_DNA"/>
</dbReference>
<dbReference type="PANTHER" id="PTHR30055">
    <property type="entry name" value="HTH-TYPE TRANSCRIPTIONAL REGULATOR RUTR"/>
    <property type="match status" value="1"/>
</dbReference>
<keyword evidence="1" id="KW-0805">Transcription regulation</keyword>
<dbReference type="Proteomes" id="UP000070409">
    <property type="component" value="Unassembled WGS sequence"/>
</dbReference>
<dbReference type="InterPro" id="IPR001647">
    <property type="entry name" value="HTH_TetR"/>
</dbReference>
<sequence>MRSRDTFTSEQRRAQLVDAAIAVIAEHGYPAASVAKIADRVGIAKSVALYHFRTKDELVAAVTVVVFAAAAEYIVPALAAAETAAGKLAAYIRSNAAFLAEHRAETVALREIATGYRSAEGRRFDEAVTEDTAANPPEGDLALLDPAAIFALGIETGEFRADLDPVRAGSALRGALDGAATDLARLTAIGVTYDPIAYGETLVEIFTRGVLA</sequence>
<protein>
    <submittedName>
        <fullName evidence="6">TetR family transcriptional regulator</fullName>
    </submittedName>
</protein>
<keyword evidence="2 4" id="KW-0238">DNA-binding</keyword>
<feature type="domain" description="HTH tetR-type" evidence="5">
    <location>
        <begin position="10"/>
        <end position="70"/>
    </location>
</feature>
<evidence type="ECO:0000313" key="7">
    <source>
        <dbReference type="Proteomes" id="UP000070409"/>
    </source>
</evidence>
<dbReference type="Gene3D" id="1.10.10.60">
    <property type="entry name" value="Homeodomain-like"/>
    <property type="match status" value="1"/>
</dbReference>
<dbReference type="PROSITE" id="PS50977">
    <property type="entry name" value="HTH_TETR_2"/>
    <property type="match status" value="1"/>
</dbReference>
<evidence type="ECO:0000256" key="2">
    <source>
        <dbReference type="ARBA" id="ARBA00023125"/>
    </source>
</evidence>
<evidence type="ECO:0000256" key="4">
    <source>
        <dbReference type="PROSITE-ProRule" id="PRU00335"/>
    </source>
</evidence>
<dbReference type="InterPro" id="IPR050109">
    <property type="entry name" value="HTH-type_TetR-like_transc_reg"/>
</dbReference>
<proteinExistence type="predicted"/>
<comment type="caution">
    <text evidence="6">The sequence shown here is derived from an EMBL/GenBank/DDBJ whole genome shotgun (WGS) entry which is preliminary data.</text>
</comment>
<dbReference type="Pfam" id="PF00440">
    <property type="entry name" value="TetR_N"/>
    <property type="match status" value="1"/>
</dbReference>
<dbReference type="PRINTS" id="PR00455">
    <property type="entry name" value="HTHTETR"/>
</dbReference>
<accession>A0A137ZCP0</accession>
<name>A0A137ZCP0_9ACTN</name>
<gene>
    <name evidence="6" type="ORF">AXK61_04690</name>
</gene>